<dbReference type="GO" id="GO:0005783">
    <property type="term" value="C:endoplasmic reticulum"/>
    <property type="evidence" value="ECO:0007669"/>
    <property type="project" value="TreeGrafter"/>
</dbReference>
<evidence type="ECO:0000256" key="2">
    <source>
        <dbReference type="ARBA" id="ARBA00022723"/>
    </source>
</evidence>
<keyword evidence="2" id="KW-0479">Metal-binding</keyword>
<dbReference type="PANTHER" id="PTHR10869">
    <property type="entry name" value="PROLYL 4-HYDROXYLASE ALPHA SUBUNIT"/>
    <property type="match status" value="1"/>
</dbReference>
<dbReference type="InterPro" id="IPR045054">
    <property type="entry name" value="P4HA-like"/>
</dbReference>
<dbReference type="Gene3D" id="2.60.120.620">
    <property type="entry name" value="q2cbj1_9rhob like domain"/>
    <property type="match status" value="1"/>
</dbReference>
<dbReference type="AlphaFoldDB" id="A0AA38XVA0"/>
<name>A0AA38XVA0_9EURO</name>
<dbReference type="SMART" id="SM00702">
    <property type="entry name" value="P4Hc"/>
    <property type="match status" value="1"/>
</dbReference>
<keyword evidence="9" id="KW-1185">Reference proteome</keyword>
<reference evidence="8" key="1">
    <citation type="submission" date="2022-10" db="EMBL/GenBank/DDBJ databases">
        <title>Culturing micro-colonial fungi from biological soil crusts in the Mojave desert and describing Neophaeococcomyces mojavensis, and introducing the new genera and species Taxawa tesnikishii.</title>
        <authorList>
            <person name="Kurbessoian T."/>
            <person name="Stajich J.E."/>
        </authorList>
    </citation>
    <scope>NUCLEOTIDE SEQUENCE</scope>
    <source>
        <strain evidence="8">TK_35</strain>
    </source>
</reference>
<evidence type="ECO:0000259" key="7">
    <source>
        <dbReference type="PROSITE" id="PS51471"/>
    </source>
</evidence>
<dbReference type="PANTHER" id="PTHR10869:SF242">
    <property type="entry name" value="PROLYL 4-HYDROXYLASE ALPHA SUBUNIT DOMAIN-CONTAINING PROTEIN"/>
    <property type="match status" value="1"/>
</dbReference>
<keyword evidence="3" id="KW-0223">Dioxygenase</keyword>
<comment type="caution">
    <text evidence="8">The sequence shown here is derived from an EMBL/GenBank/DDBJ whole genome shotgun (WGS) entry which is preliminary data.</text>
</comment>
<evidence type="ECO:0000313" key="8">
    <source>
        <dbReference type="EMBL" id="KAJ9624311.1"/>
    </source>
</evidence>
<organism evidence="8 9">
    <name type="scientific">Knufia peltigerae</name>
    <dbReference type="NCBI Taxonomy" id="1002370"/>
    <lineage>
        <taxon>Eukaryota</taxon>
        <taxon>Fungi</taxon>
        <taxon>Dikarya</taxon>
        <taxon>Ascomycota</taxon>
        <taxon>Pezizomycotina</taxon>
        <taxon>Eurotiomycetes</taxon>
        <taxon>Chaetothyriomycetidae</taxon>
        <taxon>Chaetothyriales</taxon>
        <taxon>Trichomeriaceae</taxon>
        <taxon>Knufia</taxon>
    </lineage>
</organism>
<dbReference type="PROSITE" id="PS51471">
    <property type="entry name" value="FE2OG_OXY"/>
    <property type="match status" value="1"/>
</dbReference>
<keyword evidence="4" id="KW-0560">Oxidoreductase</keyword>
<keyword evidence="5" id="KW-0408">Iron</keyword>
<dbReference type="InterPro" id="IPR006620">
    <property type="entry name" value="Pro_4_hyd_alph"/>
</dbReference>
<feature type="domain" description="Fe2OG dioxygenase" evidence="7">
    <location>
        <begin position="136"/>
        <end position="264"/>
    </location>
</feature>
<evidence type="ECO:0000256" key="3">
    <source>
        <dbReference type="ARBA" id="ARBA00022964"/>
    </source>
</evidence>
<dbReference type="Pfam" id="PF13640">
    <property type="entry name" value="2OG-FeII_Oxy_3"/>
    <property type="match status" value="1"/>
</dbReference>
<evidence type="ECO:0000256" key="4">
    <source>
        <dbReference type="ARBA" id="ARBA00023002"/>
    </source>
</evidence>
<evidence type="ECO:0000256" key="6">
    <source>
        <dbReference type="SAM" id="SignalP"/>
    </source>
</evidence>
<proteinExistence type="predicted"/>
<evidence type="ECO:0000256" key="5">
    <source>
        <dbReference type="ARBA" id="ARBA00023004"/>
    </source>
</evidence>
<dbReference type="Proteomes" id="UP001172681">
    <property type="component" value="Unassembled WGS sequence"/>
</dbReference>
<evidence type="ECO:0000256" key="1">
    <source>
        <dbReference type="ARBA" id="ARBA00001961"/>
    </source>
</evidence>
<accession>A0AA38XVA0</accession>
<dbReference type="InterPro" id="IPR005123">
    <property type="entry name" value="Oxoglu/Fe-dep_dioxygenase_dom"/>
</dbReference>
<dbReference type="GO" id="GO:0005506">
    <property type="term" value="F:iron ion binding"/>
    <property type="evidence" value="ECO:0007669"/>
    <property type="project" value="InterPro"/>
</dbReference>
<comment type="cofactor">
    <cofactor evidence="1">
        <name>L-ascorbate</name>
        <dbReference type="ChEBI" id="CHEBI:38290"/>
    </cofactor>
</comment>
<feature type="signal peptide" evidence="6">
    <location>
        <begin position="1"/>
        <end position="17"/>
    </location>
</feature>
<dbReference type="InterPro" id="IPR044862">
    <property type="entry name" value="Pro_4_hyd_alph_FE2OG_OXY"/>
</dbReference>
<evidence type="ECO:0000313" key="9">
    <source>
        <dbReference type="Proteomes" id="UP001172681"/>
    </source>
</evidence>
<protein>
    <recommendedName>
        <fullName evidence="7">Fe2OG dioxygenase domain-containing protein</fullName>
    </recommendedName>
</protein>
<dbReference type="GO" id="GO:0031418">
    <property type="term" value="F:L-ascorbic acid binding"/>
    <property type="evidence" value="ECO:0007669"/>
    <property type="project" value="InterPro"/>
</dbReference>
<sequence>MGTFSTATVAIVALALGLWNTIQNNDLIRRASIDARNTLKSVVVGDLDGSGQPSTTSEYVCTHQYSIEMVSDDPLMIYINGFLSPYEIDYLMDMAQEKVYYNRTASRAFVVPNPDPVGQCITARAEKISGFLPWAIFEELQVVRYTPGERHDMHKDNMDRPFPHEGIGDRCNRLLSFFVYIGDQCEGGETYFPHQLAAPDDSDTAKFGRTTKNSSRGLVVRPVAGNGLFWINLKKDWTTDERLKHASLPVTKGVKYGMNILGEGCY</sequence>
<gene>
    <name evidence="8" type="ORF">H2204_010867</name>
</gene>
<keyword evidence="6" id="KW-0732">Signal</keyword>
<feature type="chain" id="PRO_5041269562" description="Fe2OG dioxygenase domain-containing protein" evidence="6">
    <location>
        <begin position="18"/>
        <end position="266"/>
    </location>
</feature>
<dbReference type="GO" id="GO:0004656">
    <property type="term" value="F:procollagen-proline 4-dioxygenase activity"/>
    <property type="evidence" value="ECO:0007669"/>
    <property type="project" value="TreeGrafter"/>
</dbReference>
<dbReference type="EMBL" id="JAPDRN010000095">
    <property type="protein sequence ID" value="KAJ9624311.1"/>
    <property type="molecule type" value="Genomic_DNA"/>
</dbReference>